<reference evidence="1" key="1">
    <citation type="submission" date="2019-11" db="EMBL/GenBank/DDBJ databases">
        <title>Bipolaris sorokiniana Genome sequencing.</title>
        <authorList>
            <person name="Wang H."/>
        </authorList>
    </citation>
    <scope>NUCLEOTIDE SEQUENCE</scope>
</reference>
<comment type="caution">
    <text evidence="1">The sequence shown here is derived from an EMBL/GenBank/DDBJ whole genome shotgun (WGS) entry which is preliminary data.</text>
</comment>
<dbReference type="Proteomes" id="UP000624244">
    <property type="component" value="Unassembled WGS sequence"/>
</dbReference>
<dbReference type="EMBL" id="WNKQ01000021">
    <property type="protein sequence ID" value="KAF5844945.1"/>
    <property type="molecule type" value="Genomic_DNA"/>
</dbReference>
<proteinExistence type="predicted"/>
<sequence>MSISRRRLFRVVATGKTNHRGVAWGASHLGLIFGETPLDVDPYHNHILGLKITKQQAAPGRRSCYAARFSALLGLEEPRTNSRRLAQRCFWASHRGGYVGGRRHLACVWPMSSVLMCWCCPELEQSQR</sequence>
<evidence type="ECO:0000313" key="2">
    <source>
        <dbReference type="Proteomes" id="UP000624244"/>
    </source>
</evidence>
<dbReference type="AlphaFoldDB" id="A0A8H5Z8U6"/>
<gene>
    <name evidence="1" type="ORF">GGP41_008877</name>
</gene>
<accession>A0A8H5Z8U6</accession>
<protein>
    <submittedName>
        <fullName evidence="1">Uncharacterized protein</fullName>
    </submittedName>
</protein>
<organism evidence="1 2">
    <name type="scientific">Cochliobolus sativus</name>
    <name type="common">Common root rot and spot blotch fungus</name>
    <name type="synonym">Bipolaris sorokiniana</name>
    <dbReference type="NCBI Taxonomy" id="45130"/>
    <lineage>
        <taxon>Eukaryota</taxon>
        <taxon>Fungi</taxon>
        <taxon>Dikarya</taxon>
        <taxon>Ascomycota</taxon>
        <taxon>Pezizomycotina</taxon>
        <taxon>Dothideomycetes</taxon>
        <taxon>Pleosporomycetidae</taxon>
        <taxon>Pleosporales</taxon>
        <taxon>Pleosporineae</taxon>
        <taxon>Pleosporaceae</taxon>
        <taxon>Bipolaris</taxon>
    </lineage>
</organism>
<name>A0A8H5Z8U6_COCSA</name>
<evidence type="ECO:0000313" key="1">
    <source>
        <dbReference type="EMBL" id="KAF5844945.1"/>
    </source>
</evidence>